<dbReference type="EMBL" id="KL647655">
    <property type="protein sequence ID" value="KEY74131.1"/>
    <property type="molecule type" value="Genomic_DNA"/>
</dbReference>
<evidence type="ECO:0000256" key="1">
    <source>
        <dbReference type="SAM" id="MobiDB-lite"/>
    </source>
</evidence>
<dbReference type="AlphaFoldDB" id="A0A084B9A2"/>
<organism evidence="2 3">
    <name type="scientific">Stachybotrys chartarum (strain CBS 109288 / IBT 7711)</name>
    <name type="common">Toxic black mold</name>
    <name type="synonym">Stilbospora chartarum</name>
    <dbReference type="NCBI Taxonomy" id="1280523"/>
    <lineage>
        <taxon>Eukaryota</taxon>
        <taxon>Fungi</taxon>
        <taxon>Dikarya</taxon>
        <taxon>Ascomycota</taxon>
        <taxon>Pezizomycotina</taxon>
        <taxon>Sordariomycetes</taxon>
        <taxon>Hypocreomycetidae</taxon>
        <taxon>Hypocreales</taxon>
        <taxon>Stachybotryaceae</taxon>
        <taxon>Stachybotrys</taxon>
    </lineage>
</organism>
<protein>
    <submittedName>
        <fullName evidence="2">Uncharacterized protein</fullName>
    </submittedName>
</protein>
<reference evidence="2 3" key="1">
    <citation type="journal article" date="2014" name="BMC Genomics">
        <title>Comparative genome sequencing reveals chemotype-specific gene clusters in the toxigenic black mold Stachybotrys.</title>
        <authorList>
            <person name="Semeiks J."/>
            <person name="Borek D."/>
            <person name="Otwinowski Z."/>
            <person name="Grishin N.V."/>
        </authorList>
    </citation>
    <scope>NUCLEOTIDE SEQUENCE [LARGE SCALE GENOMIC DNA]</scope>
    <source>
        <strain evidence="3">CBS 109288 / IBT 7711</strain>
    </source>
</reference>
<name>A0A084B9A2_STACB</name>
<feature type="region of interest" description="Disordered" evidence="1">
    <location>
        <begin position="1"/>
        <end position="32"/>
    </location>
</feature>
<sequence>MSISNQGPGARRKTQIHQTPKGPCQGDSAFHRDPTSHILRASYVPSSGFKSAACNLVESQRTVRLPPGRPIHSVRLPNRRPCRIGAPYPKEISAKEGEILVSVHFNHSESRSYGGSTTRKPLHTPSSPHTLNAITLRSIARTTLAVAAILGLREDVCYHTQALIRTRTKTSTTDHSFIQSCPSLWICHFIPSQLPSRRALRASRRKLADPPSTTLLATQSAEENRQGPGGVHCASLSQYRKARAGCCSCSLVATPPFLSHPAPAFHALPVAIYHTEIPIVALSFPPPSSLFPLPPLPLLPPPHFCLTSALLIPVIHYFLVVPVSSRANTLAGRLRHLQDRGLSTSSSGYPRLRSSTRHPAVVTLSAPLADAHDPTCACSLPHDDEERRPRNNNDDHRTATCDFPFYPASPHVRLSERVVPPDNQVPRQANRLGPPRHRLRLRLCVPRWRINLERRRRCTTAHQFLQPPIESGPPGCCARPPLSFETLSCVRHYQIKGRI</sequence>
<dbReference type="HOGENOM" id="CLU_546493_0_0_1"/>
<dbReference type="Proteomes" id="UP000028045">
    <property type="component" value="Unassembled WGS sequence"/>
</dbReference>
<evidence type="ECO:0000313" key="2">
    <source>
        <dbReference type="EMBL" id="KEY74131.1"/>
    </source>
</evidence>
<proteinExistence type="predicted"/>
<evidence type="ECO:0000313" key="3">
    <source>
        <dbReference type="Proteomes" id="UP000028045"/>
    </source>
</evidence>
<feature type="region of interest" description="Disordered" evidence="1">
    <location>
        <begin position="110"/>
        <end position="129"/>
    </location>
</feature>
<keyword evidence="3" id="KW-1185">Reference proteome</keyword>
<accession>A0A084B9A2</accession>
<gene>
    <name evidence="2" type="ORF">S7711_10940</name>
</gene>
<feature type="compositionally biased region" description="Polar residues" evidence="1">
    <location>
        <begin position="111"/>
        <end position="129"/>
    </location>
</feature>